<reference evidence="1" key="1">
    <citation type="journal article" date="2020" name="Nature">
        <title>Giant virus diversity and host interactions through global metagenomics.</title>
        <authorList>
            <person name="Schulz F."/>
            <person name="Roux S."/>
            <person name="Paez-Espino D."/>
            <person name="Jungbluth S."/>
            <person name="Walsh D.A."/>
            <person name="Denef V.J."/>
            <person name="McMahon K.D."/>
            <person name="Konstantinidis K.T."/>
            <person name="Eloe-Fadrosh E.A."/>
            <person name="Kyrpides N.C."/>
            <person name="Woyke T."/>
        </authorList>
    </citation>
    <scope>NUCLEOTIDE SEQUENCE</scope>
    <source>
        <strain evidence="1">GVMAG-M-3300009182-46</strain>
    </source>
</reference>
<accession>A0A6C0F4I2</accession>
<evidence type="ECO:0000313" key="1">
    <source>
        <dbReference type="EMBL" id="QHT36052.1"/>
    </source>
</evidence>
<protein>
    <submittedName>
        <fullName evidence="1">Uncharacterized protein</fullName>
    </submittedName>
</protein>
<name>A0A6C0F4I2_9ZZZZ</name>
<organism evidence="1">
    <name type="scientific">viral metagenome</name>
    <dbReference type="NCBI Taxonomy" id="1070528"/>
    <lineage>
        <taxon>unclassified sequences</taxon>
        <taxon>metagenomes</taxon>
        <taxon>organismal metagenomes</taxon>
    </lineage>
</organism>
<dbReference type="EMBL" id="MN739030">
    <property type="protein sequence ID" value="QHT36052.1"/>
    <property type="molecule type" value="Genomic_DNA"/>
</dbReference>
<sequence>MVTNHFFKNKKKKIPKSNFRIRKWTKINVQKSLFWVGLGSRNSLHLPTYVGRPFCSWPNFAPTWM</sequence>
<dbReference type="AlphaFoldDB" id="A0A6C0F4I2"/>
<proteinExistence type="predicted"/>